<evidence type="ECO:0000313" key="1">
    <source>
        <dbReference type="Proteomes" id="UP000887565"/>
    </source>
</evidence>
<dbReference type="WBParaSite" id="nRc.2.0.1.t40280-RA">
    <property type="protein sequence ID" value="nRc.2.0.1.t40280-RA"/>
    <property type="gene ID" value="nRc.2.0.1.g40280"/>
</dbReference>
<dbReference type="AlphaFoldDB" id="A0A915KQC5"/>
<evidence type="ECO:0000313" key="2">
    <source>
        <dbReference type="WBParaSite" id="nRc.2.0.1.t40280-RA"/>
    </source>
</evidence>
<organism evidence="1 2">
    <name type="scientific">Romanomermis culicivorax</name>
    <name type="common">Nematode worm</name>
    <dbReference type="NCBI Taxonomy" id="13658"/>
    <lineage>
        <taxon>Eukaryota</taxon>
        <taxon>Metazoa</taxon>
        <taxon>Ecdysozoa</taxon>
        <taxon>Nematoda</taxon>
        <taxon>Enoplea</taxon>
        <taxon>Dorylaimia</taxon>
        <taxon>Mermithida</taxon>
        <taxon>Mermithoidea</taxon>
        <taxon>Mermithidae</taxon>
        <taxon>Romanomermis</taxon>
    </lineage>
</organism>
<accession>A0A915KQC5</accession>
<proteinExistence type="predicted"/>
<dbReference type="Proteomes" id="UP000887565">
    <property type="component" value="Unplaced"/>
</dbReference>
<sequence length="115" mass="13565">MNDDNILYKKEVAKVLNQSTYILIRTNQWLKEKLGYDVKVSINNEYSNKVAYKSIEHYTFHKEGMAMRDKEAVDATNAVEAKSFRETLMWGLLKLGIQHNFAHIAFYKAYGYKYR</sequence>
<keyword evidence="1" id="KW-1185">Reference proteome</keyword>
<name>A0A915KQC5_ROMCU</name>
<protein>
    <submittedName>
        <fullName evidence="2">Uncharacterized protein</fullName>
    </submittedName>
</protein>
<reference evidence="2" key="1">
    <citation type="submission" date="2022-11" db="UniProtKB">
        <authorList>
            <consortium name="WormBaseParasite"/>
        </authorList>
    </citation>
    <scope>IDENTIFICATION</scope>
</reference>